<dbReference type="AlphaFoldDB" id="A0A1G6I4F4"/>
<dbReference type="OrthoDB" id="1078199at2"/>
<proteinExistence type="predicted"/>
<gene>
    <name evidence="1" type="ORF">SAMN05216323_101455</name>
</gene>
<sequence>MKHFKLILFLCGTIGIAAVGCKKSNSVDMADRVLVVEDLSHSACKTNAARSSEREEYLEYHTVDSNYLYIKHVNASLNCCPDSIMVYSSIYDGKLQYLLCNKNNNCNCNCLYDVICKIGPLDYASYSMVVGVCTGSSAEIKIDFNDKTEGRILIKNLSE</sequence>
<name>A0A1G6I4F4_9BACT</name>
<dbReference type="EMBL" id="FMYP01000014">
    <property type="protein sequence ID" value="SDC01374.1"/>
    <property type="molecule type" value="Genomic_DNA"/>
</dbReference>
<reference evidence="1 2" key="1">
    <citation type="submission" date="2016-09" db="EMBL/GenBank/DDBJ databases">
        <authorList>
            <person name="Capua I."/>
            <person name="De Benedictis P."/>
            <person name="Joannis T."/>
            <person name="Lombin L.H."/>
            <person name="Cattoli G."/>
        </authorList>
    </citation>
    <scope>NUCLEOTIDE SEQUENCE [LARGE SCALE GENOMIC DNA]</scope>
    <source>
        <strain evidence="1 2">A7P-90m</strain>
    </source>
</reference>
<evidence type="ECO:0000313" key="2">
    <source>
        <dbReference type="Proteomes" id="UP000199452"/>
    </source>
</evidence>
<dbReference type="STRING" id="1640674.SAMN05216323_101455"/>
<evidence type="ECO:0008006" key="3">
    <source>
        <dbReference type="Google" id="ProtNLM"/>
    </source>
</evidence>
<accession>A0A1G6I4F4</accession>
<keyword evidence="2" id="KW-1185">Reference proteome</keyword>
<organism evidence="1 2">
    <name type="scientific">Williamwhitmania taraxaci</name>
    <dbReference type="NCBI Taxonomy" id="1640674"/>
    <lineage>
        <taxon>Bacteria</taxon>
        <taxon>Pseudomonadati</taxon>
        <taxon>Bacteroidota</taxon>
        <taxon>Bacteroidia</taxon>
        <taxon>Bacteroidales</taxon>
        <taxon>Williamwhitmaniaceae</taxon>
        <taxon>Williamwhitmania</taxon>
    </lineage>
</organism>
<dbReference type="RefSeq" id="WP_092436770.1">
    <property type="nucleotide sequence ID" value="NZ_FMYP01000014.1"/>
</dbReference>
<protein>
    <recommendedName>
        <fullName evidence="3">Lipoprotein</fullName>
    </recommendedName>
</protein>
<dbReference type="Proteomes" id="UP000199452">
    <property type="component" value="Unassembled WGS sequence"/>
</dbReference>
<evidence type="ECO:0000313" key="1">
    <source>
        <dbReference type="EMBL" id="SDC01374.1"/>
    </source>
</evidence>
<dbReference type="PROSITE" id="PS51257">
    <property type="entry name" value="PROKAR_LIPOPROTEIN"/>
    <property type="match status" value="1"/>
</dbReference>